<keyword evidence="3" id="KW-0862">Zinc</keyword>
<dbReference type="AlphaFoldDB" id="T0S9Y0"/>
<dbReference type="GO" id="GO:0008270">
    <property type="term" value="F:zinc ion binding"/>
    <property type="evidence" value="ECO:0007669"/>
    <property type="project" value="UniProtKB-KW"/>
</dbReference>
<gene>
    <name evidence="6" type="ORF">SDRG_03021</name>
</gene>
<dbReference type="GeneID" id="19943748"/>
<dbReference type="EMBL" id="JH767138">
    <property type="protein sequence ID" value="EQC39587.1"/>
    <property type="molecule type" value="Genomic_DNA"/>
</dbReference>
<protein>
    <recommendedName>
        <fullName evidence="5">BED-type domain-containing protein</fullName>
    </recommendedName>
</protein>
<keyword evidence="1" id="KW-0479">Metal-binding</keyword>
<reference evidence="6 7" key="1">
    <citation type="submission" date="2012-04" db="EMBL/GenBank/DDBJ databases">
        <title>The Genome Sequence of Saprolegnia declina VS20.</title>
        <authorList>
            <consortium name="The Broad Institute Genome Sequencing Platform"/>
            <person name="Russ C."/>
            <person name="Nusbaum C."/>
            <person name="Tyler B."/>
            <person name="van West P."/>
            <person name="Dieguez-Uribeondo J."/>
            <person name="de Bruijn I."/>
            <person name="Tripathy S."/>
            <person name="Jiang R."/>
            <person name="Young S.K."/>
            <person name="Zeng Q."/>
            <person name="Gargeya S."/>
            <person name="Fitzgerald M."/>
            <person name="Haas B."/>
            <person name="Abouelleil A."/>
            <person name="Alvarado L."/>
            <person name="Arachchi H.M."/>
            <person name="Berlin A."/>
            <person name="Chapman S.B."/>
            <person name="Goldberg J."/>
            <person name="Griggs A."/>
            <person name="Gujja S."/>
            <person name="Hansen M."/>
            <person name="Howarth C."/>
            <person name="Imamovic A."/>
            <person name="Larimer J."/>
            <person name="McCowen C."/>
            <person name="Montmayeur A."/>
            <person name="Murphy C."/>
            <person name="Neiman D."/>
            <person name="Pearson M."/>
            <person name="Priest M."/>
            <person name="Roberts A."/>
            <person name="Saif S."/>
            <person name="Shea T."/>
            <person name="Sisk P."/>
            <person name="Sykes S."/>
            <person name="Wortman J."/>
            <person name="Nusbaum C."/>
            <person name="Birren B."/>
        </authorList>
    </citation>
    <scope>NUCLEOTIDE SEQUENCE [LARGE SCALE GENOMIC DNA]</scope>
    <source>
        <strain evidence="6 7">VS20</strain>
    </source>
</reference>
<dbReference type="InterPro" id="IPR003656">
    <property type="entry name" value="Znf_BED"/>
</dbReference>
<keyword evidence="7" id="KW-1185">Reference proteome</keyword>
<evidence type="ECO:0000256" key="4">
    <source>
        <dbReference type="PROSITE-ProRule" id="PRU00027"/>
    </source>
</evidence>
<accession>T0S9Y0</accession>
<evidence type="ECO:0000256" key="2">
    <source>
        <dbReference type="ARBA" id="ARBA00022771"/>
    </source>
</evidence>
<dbReference type="GO" id="GO:0003677">
    <property type="term" value="F:DNA binding"/>
    <property type="evidence" value="ECO:0007669"/>
    <property type="project" value="InterPro"/>
</dbReference>
<dbReference type="VEuPathDB" id="FungiDB:SDRG_03021"/>
<evidence type="ECO:0000256" key="1">
    <source>
        <dbReference type="ARBA" id="ARBA00022723"/>
    </source>
</evidence>
<keyword evidence="2 4" id="KW-0863">Zinc-finger</keyword>
<dbReference type="OrthoDB" id="79722at2759"/>
<evidence type="ECO:0000313" key="7">
    <source>
        <dbReference type="Proteomes" id="UP000030762"/>
    </source>
</evidence>
<sequence>MATINASNVSNAPVSANAPILEEIKDRTSWVWEHFGKYERVPSENDKAAVYDYVCRVCLSNKSKFSDCIVALYEGSASNTLRHFKHKHPSLVPKASVRKAAPQKPASNSTEKASNERVFSLCKLIDSPLRQNLGDVKFEMLLVLAFNKEFIRSETDDATLADALESTTSASQAAATLVNLFDLDANNDETESGINIAETLGTAEVDPTHARAKKRKHCSVE</sequence>
<dbReference type="InParanoid" id="T0S9Y0"/>
<name>T0S9Y0_SAPDV</name>
<evidence type="ECO:0000313" key="6">
    <source>
        <dbReference type="EMBL" id="EQC39587.1"/>
    </source>
</evidence>
<dbReference type="RefSeq" id="XP_008606859.1">
    <property type="nucleotide sequence ID" value="XM_008608637.1"/>
</dbReference>
<evidence type="ECO:0000256" key="3">
    <source>
        <dbReference type="ARBA" id="ARBA00022833"/>
    </source>
</evidence>
<proteinExistence type="predicted"/>
<dbReference type="Proteomes" id="UP000030762">
    <property type="component" value="Unassembled WGS sequence"/>
</dbReference>
<dbReference type="PROSITE" id="PS50808">
    <property type="entry name" value="ZF_BED"/>
    <property type="match status" value="1"/>
</dbReference>
<organism evidence="6 7">
    <name type="scientific">Saprolegnia diclina (strain VS20)</name>
    <dbReference type="NCBI Taxonomy" id="1156394"/>
    <lineage>
        <taxon>Eukaryota</taxon>
        <taxon>Sar</taxon>
        <taxon>Stramenopiles</taxon>
        <taxon>Oomycota</taxon>
        <taxon>Saprolegniomycetes</taxon>
        <taxon>Saprolegniales</taxon>
        <taxon>Saprolegniaceae</taxon>
        <taxon>Saprolegnia</taxon>
    </lineage>
</organism>
<feature type="domain" description="BED-type" evidence="5">
    <location>
        <begin position="26"/>
        <end position="95"/>
    </location>
</feature>
<evidence type="ECO:0000259" key="5">
    <source>
        <dbReference type="PROSITE" id="PS50808"/>
    </source>
</evidence>